<keyword evidence="2" id="KW-0732">Signal</keyword>
<dbReference type="Pfam" id="PF12971">
    <property type="entry name" value="NAGLU_N"/>
    <property type="match status" value="1"/>
</dbReference>
<dbReference type="Pfam" id="PF12972">
    <property type="entry name" value="NAGLU_C"/>
    <property type="match status" value="1"/>
</dbReference>
<dbReference type="PATRIC" id="fig|999422.3.peg.1397"/>
<gene>
    <name evidence="6" type="ORF">HMPREF9944_01348</name>
</gene>
<dbReference type="Proteomes" id="UP000003167">
    <property type="component" value="Unassembled WGS sequence"/>
</dbReference>
<feature type="signal peptide" evidence="2">
    <location>
        <begin position="1"/>
        <end position="19"/>
    </location>
</feature>
<dbReference type="InterPro" id="IPR024240">
    <property type="entry name" value="NAGLU_N"/>
</dbReference>
<dbReference type="PANTHER" id="PTHR12872">
    <property type="entry name" value="ALPHA-N-ACETYLGLUCOSAMINIDASE"/>
    <property type="match status" value="1"/>
</dbReference>
<dbReference type="HOGENOM" id="CLU_011988_2_1_10"/>
<feature type="domain" description="Alpha-N-acetylglucosaminidase N-terminal" evidence="4">
    <location>
        <begin position="28"/>
        <end position="105"/>
    </location>
</feature>
<dbReference type="InterPro" id="IPR024732">
    <property type="entry name" value="NAGLU_C"/>
</dbReference>
<evidence type="ECO:0000259" key="5">
    <source>
        <dbReference type="Pfam" id="PF12972"/>
    </source>
</evidence>
<comment type="caution">
    <text evidence="6">The sequence shown here is derived from an EMBL/GenBank/DDBJ whole genome shotgun (WGS) entry which is preliminary data.</text>
</comment>
<organism evidence="6 7">
    <name type="scientific">Segatella maculosa OT 289</name>
    <dbReference type="NCBI Taxonomy" id="999422"/>
    <lineage>
        <taxon>Bacteria</taxon>
        <taxon>Pseudomonadati</taxon>
        <taxon>Bacteroidota</taxon>
        <taxon>Bacteroidia</taxon>
        <taxon>Bacteroidales</taxon>
        <taxon>Prevotellaceae</taxon>
        <taxon>Segatella</taxon>
    </lineage>
</organism>
<feature type="domain" description="Alpha-N-acetylglucosaminidase tim-barrel" evidence="3">
    <location>
        <begin position="120"/>
        <end position="452"/>
    </location>
</feature>
<dbReference type="PANTHER" id="PTHR12872:SF1">
    <property type="entry name" value="ALPHA-N-ACETYLGLUCOSAMINIDASE"/>
    <property type="match status" value="1"/>
</dbReference>
<dbReference type="Gene3D" id="3.30.379.10">
    <property type="entry name" value="Chitobiase/beta-hexosaminidase domain 2-like"/>
    <property type="match status" value="1"/>
</dbReference>
<keyword evidence="7" id="KW-1185">Reference proteome</keyword>
<protein>
    <recommendedName>
        <fullName evidence="8">Alpha-N-acetylglucosaminidase</fullName>
    </recommendedName>
</protein>
<dbReference type="OrthoDB" id="179563at2"/>
<feature type="chain" id="PRO_5003550517" description="Alpha-N-acetylglucosaminidase" evidence="2">
    <location>
        <begin position="20"/>
        <end position="731"/>
    </location>
</feature>
<evidence type="ECO:0000259" key="3">
    <source>
        <dbReference type="Pfam" id="PF05089"/>
    </source>
</evidence>
<evidence type="ECO:0000313" key="7">
    <source>
        <dbReference type="Proteomes" id="UP000003167"/>
    </source>
</evidence>
<feature type="domain" description="Alpha-N-acetylglucosaminidase C-terminal" evidence="5">
    <location>
        <begin position="460"/>
        <end position="690"/>
    </location>
</feature>
<dbReference type="GO" id="GO:0005975">
    <property type="term" value="P:carbohydrate metabolic process"/>
    <property type="evidence" value="ECO:0007669"/>
    <property type="project" value="UniProtKB-ARBA"/>
</dbReference>
<dbReference type="EMBL" id="AGEK01000025">
    <property type="protein sequence ID" value="EHO70729.1"/>
    <property type="molecule type" value="Genomic_DNA"/>
</dbReference>
<proteinExistence type="predicted"/>
<evidence type="ECO:0000259" key="4">
    <source>
        <dbReference type="Pfam" id="PF12971"/>
    </source>
</evidence>
<sequence length="731" mass="84683">MKFYLLVFVLSCLAGRGWANGGEACHVMRGLVSRIAPAYADRFRFELTADTVERFTVRSEGRRIVITGRSAIAMAVGLNHYLRRYCLTEVSWRRINPIVLPRELPRVSRTMTGRARVAERFFLNYCTFGYTMPWWRWADWERLIDWMALNGVTMPLAITGTEAVWQRVWRREGLTAHHLARFFTGPAHLPWHRMLNINGWQGPLPQSWIDGQADLQRRILQREREFGMRPVLPAFNGSVPLDYKRLHPEARITEVGQWGGFGQAYRTYFLSPTDPRFGKLQKSFLDEQRRMFGTDHLYCLDSFNEVQPPSWSPDTLCMLARHIHASLDKADPQSVWVQMGWLFYNDRKHWTPDVIRAYLSGIPKDRALLLDYYIDHTELWRLTESFYGRPYIACVLGNFGGNTMLQGDVGKVSSRLDAAIAQDGNMAGVGATMEGFGVNPDFYAFVFDKAWDCGTTDRDWLCRMADRHVGFASAAGRTAWQVLFDRIMPSYVNESGTVVCARPSFEARYLNTTYPAELLGVWKMLLDIDSDKREHLYDVVNVGRQVLGDFFAFERDGLHRAYLSQRSDSVDYYARRMDKMLDDLDRLLACSEEFSLRKWIEDARGFGATAAEKDYYERNARTLITVWGDSRQLTDYANRTWAGLVSSYYKQRWHIFTAHVRRAVRLKQPLDAKACDKEIEAFERRWIEPEITKIVFPKACKAVRQTAREIYDSWFGTARQAPLPRMSPPLE</sequence>
<dbReference type="AlphaFoldDB" id="H1HM94"/>
<dbReference type="InterPro" id="IPR029018">
    <property type="entry name" value="Hex-like_dom2"/>
</dbReference>
<dbReference type="GO" id="GO:0016787">
    <property type="term" value="F:hydrolase activity"/>
    <property type="evidence" value="ECO:0007669"/>
    <property type="project" value="UniProtKB-KW"/>
</dbReference>
<accession>H1HM94</accession>
<dbReference type="Gene3D" id="1.20.120.670">
    <property type="entry name" value="N-acetyl-b-d-glucoasminidase"/>
    <property type="match status" value="1"/>
</dbReference>
<evidence type="ECO:0000256" key="1">
    <source>
        <dbReference type="ARBA" id="ARBA00022801"/>
    </source>
</evidence>
<dbReference type="Pfam" id="PF05089">
    <property type="entry name" value="NAGLU"/>
    <property type="match status" value="1"/>
</dbReference>
<dbReference type="InterPro" id="IPR024733">
    <property type="entry name" value="NAGLU_tim-barrel"/>
</dbReference>
<keyword evidence="1" id="KW-0378">Hydrolase</keyword>
<evidence type="ECO:0000313" key="6">
    <source>
        <dbReference type="EMBL" id="EHO70729.1"/>
    </source>
</evidence>
<evidence type="ECO:0008006" key="8">
    <source>
        <dbReference type="Google" id="ProtNLM"/>
    </source>
</evidence>
<name>H1HM94_9BACT</name>
<reference evidence="6 7" key="1">
    <citation type="submission" date="2011-12" db="EMBL/GenBank/DDBJ databases">
        <title>The Genome Sequence of Prevotella maculosa OT 289.</title>
        <authorList>
            <consortium name="The Broad Institute Genome Sequencing Platform"/>
            <person name="Earl A."/>
            <person name="Ward D."/>
            <person name="Feldgarden M."/>
            <person name="Gevers D."/>
            <person name="Izard J."/>
            <person name="Blanton J.M."/>
            <person name="Mathney J."/>
            <person name="Tanner A.C."/>
            <person name="Dewhirst F.E."/>
            <person name="Young S.K."/>
            <person name="Zeng Q."/>
            <person name="Gargeya S."/>
            <person name="Fitzgerald M."/>
            <person name="Haas B."/>
            <person name="Abouelleil A."/>
            <person name="Alvarado L."/>
            <person name="Arachchi H.M."/>
            <person name="Berlin A."/>
            <person name="Chapman S.B."/>
            <person name="Gearin G."/>
            <person name="Goldberg J."/>
            <person name="Griggs A."/>
            <person name="Gujja S."/>
            <person name="Hansen M."/>
            <person name="Heiman D."/>
            <person name="Howarth C."/>
            <person name="Larimer J."/>
            <person name="Lui A."/>
            <person name="MacDonald P.J.P."/>
            <person name="McCowen C."/>
            <person name="Montmayeur A."/>
            <person name="Murphy C."/>
            <person name="Neiman D."/>
            <person name="Pearson M."/>
            <person name="Priest M."/>
            <person name="Roberts A."/>
            <person name="Saif S."/>
            <person name="Shea T."/>
            <person name="Sisk P."/>
            <person name="Stolte C."/>
            <person name="Sykes S."/>
            <person name="Wortman J."/>
            <person name="Nusbaum C."/>
            <person name="Birren B."/>
        </authorList>
    </citation>
    <scope>NUCLEOTIDE SEQUENCE [LARGE SCALE GENOMIC DNA]</scope>
    <source>
        <strain evidence="6 7">OT 289</strain>
    </source>
</reference>
<dbReference type="InterPro" id="IPR007781">
    <property type="entry name" value="NAGLU"/>
</dbReference>
<dbReference type="Gene3D" id="3.20.20.80">
    <property type="entry name" value="Glycosidases"/>
    <property type="match status" value="1"/>
</dbReference>
<evidence type="ECO:0000256" key="2">
    <source>
        <dbReference type="SAM" id="SignalP"/>
    </source>
</evidence>
<dbReference type="STRING" id="999422.HMPREF9944_01348"/>